<dbReference type="InterPro" id="IPR016024">
    <property type="entry name" value="ARM-type_fold"/>
</dbReference>
<dbReference type="SUPFAM" id="SSF48371">
    <property type="entry name" value="ARM repeat"/>
    <property type="match status" value="1"/>
</dbReference>
<feature type="compositionally biased region" description="Acidic residues" evidence="4">
    <location>
        <begin position="622"/>
        <end position="634"/>
    </location>
</feature>
<organism evidence="5 6">
    <name type="scientific">Neolecta irregularis (strain DAH-3)</name>
    <dbReference type="NCBI Taxonomy" id="1198029"/>
    <lineage>
        <taxon>Eukaryota</taxon>
        <taxon>Fungi</taxon>
        <taxon>Dikarya</taxon>
        <taxon>Ascomycota</taxon>
        <taxon>Taphrinomycotina</taxon>
        <taxon>Neolectales</taxon>
        <taxon>Neolectaceae</taxon>
        <taxon>Neolecta</taxon>
    </lineage>
</organism>
<evidence type="ECO:0000256" key="3">
    <source>
        <dbReference type="ARBA" id="ARBA00023242"/>
    </source>
</evidence>
<dbReference type="OrthoDB" id="342531at2759"/>
<evidence type="ECO:0000256" key="2">
    <source>
        <dbReference type="ARBA" id="ARBA00006809"/>
    </source>
</evidence>
<feature type="region of interest" description="Disordered" evidence="4">
    <location>
        <begin position="608"/>
        <end position="634"/>
    </location>
</feature>
<dbReference type="GO" id="GO:0005730">
    <property type="term" value="C:nucleolus"/>
    <property type="evidence" value="ECO:0007669"/>
    <property type="project" value="InterPro"/>
</dbReference>
<protein>
    <submittedName>
        <fullName evidence="5">DNA polymerase V</fullName>
    </submittedName>
</protein>
<gene>
    <name evidence="5" type="ORF">NEOLI_003220</name>
</gene>
<evidence type="ECO:0000256" key="1">
    <source>
        <dbReference type="ARBA" id="ARBA00004123"/>
    </source>
</evidence>
<comment type="similarity">
    <text evidence="2">Belongs to the MYBBP1A family.</text>
</comment>
<name>A0A1U7LTH4_NEOID</name>
<dbReference type="PANTHER" id="PTHR13213">
    <property type="entry name" value="MYB-BINDING PROTEIN 1A FAMILY MEMBER"/>
    <property type="match status" value="1"/>
</dbReference>
<dbReference type="InterPro" id="IPR007015">
    <property type="entry name" value="DNA_pol_V/MYBBP1A"/>
</dbReference>
<keyword evidence="6" id="KW-1185">Reference proteome</keyword>
<evidence type="ECO:0000313" key="6">
    <source>
        <dbReference type="Proteomes" id="UP000186594"/>
    </source>
</evidence>
<dbReference type="Proteomes" id="UP000186594">
    <property type="component" value="Unassembled WGS sequence"/>
</dbReference>
<dbReference type="PANTHER" id="PTHR13213:SF2">
    <property type="entry name" value="MYB-BINDING PROTEIN 1A"/>
    <property type="match status" value="1"/>
</dbReference>
<dbReference type="STRING" id="1198029.A0A1U7LTH4"/>
<accession>A0A1U7LTH4</accession>
<reference evidence="5 6" key="1">
    <citation type="submission" date="2016-04" db="EMBL/GenBank/DDBJ databases">
        <title>Evolutionary innovation and constraint leading to complex multicellularity in the Ascomycota.</title>
        <authorList>
            <person name="Cisse O."/>
            <person name="Nguyen A."/>
            <person name="Hewitt D.A."/>
            <person name="Jedd G."/>
            <person name="Stajich J.E."/>
        </authorList>
    </citation>
    <scope>NUCLEOTIDE SEQUENCE [LARGE SCALE GENOMIC DNA]</scope>
    <source>
        <strain evidence="5 6">DAH-3</strain>
    </source>
</reference>
<dbReference type="GO" id="GO:0000182">
    <property type="term" value="F:rDNA binding"/>
    <property type="evidence" value="ECO:0007669"/>
    <property type="project" value="TreeGrafter"/>
</dbReference>
<dbReference type="EMBL" id="LXFE01000262">
    <property type="protein sequence ID" value="OLL25975.1"/>
    <property type="molecule type" value="Genomic_DNA"/>
</dbReference>
<sequence length="851" mass="96459">MMPTTDLYGKLADNDPAARLSAAEKLISSLKESSTEEMEYAIGRLFKGLASRRKSARLGFGVALTELLSVLTNIDVKDLLSLLEKHTAPSGNINGAEERDFYFARIFGVEALLKSRVLSRESVTDEDFQSVINLLLVLAQSKSWLRESCAKILCEVILRYPAHTSSILSKIHETNLAKTSDGVAIILTASSLPNHPKLPCLVWRHGCPLHLSSLSLLSKVLRQSSSSEKEKAPSEIWKARIHFVWDLIMDKYASNSDKVCPFADFWKTVVDEGLFSASSSPERKYWGFQLFERALRIVSTSQISSIFSQNFLRCMINQLGDSERYNYKAAKKASSAIVSAAEKRPEISYSILKILLSETINFDTITKTKTVEGLLKTLDEIAVIKTVDLFRMMAIDCEELESPKTVNSRRQWIADHLLLLIRNTKREEPSIQKILSLLVEIAYFPFPSKPETHESIRSMFQSRLLSSLSFLEGKWAYNVILIIEKYETEMIIELSEDIVQREKKVIRLLKKIRKKKSCLEDDTKEELDAFESLLSFTLLQIYSGDAEAVEVIAELQDCYKRLFERNSGDGPPAIEVLVLETRETNAGSQEIYDHDDDKLDDEMYIYEAEDEQESGSTKEQGSDDTDDEYNVNSSDEDIGLQSALAAALQDHAMCDGNESEELMNDEEMLALDSQLINIFKQRKAEKSKKQVNEKARENLVHFKNRVLDLLDLLVRGQNKNKIVLTIILPLLRLSRSTGSDQIREKSVTVLRSLSKTKDLPNDVNVETSLELIKLIHDEASKSKNPLITNVASAVSLMVVKILVIQDKQNVQEVVKVYATSISKWMLNRKSKIRGNLFFDFINWGKVWRESM</sequence>
<comment type="subcellular location">
    <subcellularLocation>
        <location evidence="1">Nucleus</location>
    </subcellularLocation>
</comment>
<dbReference type="AlphaFoldDB" id="A0A1U7LTH4"/>
<comment type="caution">
    <text evidence="5">The sequence shown here is derived from an EMBL/GenBank/DDBJ whole genome shotgun (WGS) entry which is preliminary data.</text>
</comment>
<evidence type="ECO:0000256" key="4">
    <source>
        <dbReference type="SAM" id="MobiDB-lite"/>
    </source>
</evidence>
<dbReference type="GO" id="GO:0006355">
    <property type="term" value="P:regulation of DNA-templated transcription"/>
    <property type="evidence" value="ECO:0007669"/>
    <property type="project" value="InterPro"/>
</dbReference>
<evidence type="ECO:0000313" key="5">
    <source>
        <dbReference type="EMBL" id="OLL25975.1"/>
    </source>
</evidence>
<dbReference type="OMA" id="VWKHDDP"/>
<keyword evidence="3" id="KW-0539">Nucleus</keyword>
<dbReference type="Pfam" id="PF04931">
    <property type="entry name" value="DNA_pol_phi"/>
    <property type="match status" value="1"/>
</dbReference>
<proteinExistence type="inferred from homology"/>